<proteinExistence type="predicted"/>
<evidence type="ECO:0000259" key="2">
    <source>
        <dbReference type="Pfam" id="PF20441"/>
    </source>
</evidence>
<dbReference type="InterPro" id="IPR027417">
    <property type="entry name" value="P-loop_NTPase"/>
</dbReference>
<dbReference type="Proteomes" id="UP000035947">
    <property type="component" value="Unassembled WGS sequence"/>
</dbReference>
<gene>
    <name evidence="3" type="ORF">SQ03_05655</name>
</gene>
<dbReference type="InterPro" id="IPR005021">
    <property type="entry name" value="Terminase_largesu-like"/>
</dbReference>
<dbReference type="Pfam" id="PF03354">
    <property type="entry name" value="TerL_ATPase"/>
    <property type="match status" value="1"/>
</dbReference>
<dbReference type="Gene3D" id="3.40.50.300">
    <property type="entry name" value="P-loop containing nucleotide triphosphate hydrolases"/>
    <property type="match status" value="1"/>
</dbReference>
<keyword evidence="4" id="KW-1185">Reference proteome</keyword>
<dbReference type="EMBL" id="JXOD01000041">
    <property type="protein sequence ID" value="KMO20378.1"/>
    <property type="molecule type" value="Genomic_DNA"/>
</dbReference>
<sequence>MTTWSTAVPDWERRIMDGASLVPDLPLFKAEADRAVRVFNRLRIPDVIGKPTMAEAAGEWLRDIVRAVFGAYDPATNERMLQEAFVLVPKKNSKTSGAASIMLTAIILNRRPEAEGLLIAPTKDVADRSFKQIAGTIRADPELIKVFHIQQHIRKITHIRTGATIEVKASDTDVITGAKATYILIDETHVFAAKSKASDIFVEIRGALTARPDGFLIQITTQSKDPPAGVFKVELANARDVRDGKLDLPLLPILYELPEAYSKDGGWENENYWSLVNPNLGRSVNVAFLRREVLKAKREGPEKIRLIASQHFNVQVGSALRTDRWPGAEFWEKRADPDLTLEELLLRCEVVVVGVDGGGLDDLFGLAVLGRDRETRHWLCWSRAWAHTSVLERRPGIVAQLRDFEKAGELTIVDDKLEDVSEIVDLIAGIRDRGLLGGVGVDPAGLGELVEGLAAEEITQEDGGLVGVPQGFGLMAAIKTAERKLANGTFVHSGSSLAAWCVANLKIEPTATAVRATKQNAGDAKIDVAMAQFNAVFLLSRNPEPLQPRSVYEDRPLLIV</sequence>
<name>A0ABR5H7C7_9HYPH</name>
<protein>
    <submittedName>
        <fullName evidence="3">Terminase</fullName>
    </submittedName>
</protein>
<comment type="caution">
    <text evidence="3">The sequence shown here is derived from an EMBL/GenBank/DDBJ whole genome shotgun (WGS) entry which is preliminary data.</text>
</comment>
<accession>A0ABR5H7C7</accession>
<evidence type="ECO:0000259" key="1">
    <source>
        <dbReference type="Pfam" id="PF03354"/>
    </source>
</evidence>
<organism evidence="3 4">
    <name type="scientific">Methylobacterium platani JCM 14648</name>
    <dbReference type="NCBI Taxonomy" id="1295136"/>
    <lineage>
        <taxon>Bacteria</taxon>
        <taxon>Pseudomonadati</taxon>
        <taxon>Pseudomonadota</taxon>
        <taxon>Alphaproteobacteria</taxon>
        <taxon>Hyphomicrobiales</taxon>
        <taxon>Methylobacteriaceae</taxon>
        <taxon>Methylobacterium</taxon>
    </lineage>
</organism>
<dbReference type="PANTHER" id="PTHR41287:SF1">
    <property type="entry name" value="PROTEIN YMFN"/>
    <property type="match status" value="1"/>
</dbReference>
<reference evidence="3 4" key="1">
    <citation type="submission" date="2015-01" db="EMBL/GenBank/DDBJ databases">
        <title>Genome sequencing of Methylobacterium platani JCM14648 type strain.</title>
        <authorList>
            <person name="Chaudhry V."/>
            <person name="Patil P.B."/>
        </authorList>
    </citation>
    <scope>NUCLEOTIDE SEQUENCE [LARGE SCALE GENOMIC DNA]</scope>
    <source>
        <strain evidence="3 4">JCM 14648</strain>
    </source>
</reference>
<feature type="domain" description="Terminase large subunit-like ATPase" evidence="1">
    <location>
        <begin position="60"/>
        <end position="224"/>
    </location>
</feature>
<feature type="domain" description="Terminase large subunit-like endonuclease" evidence="2">
    <location>
        <begin position="269"/>
        <end position="536"/>
    </location>
</feature>
<dbReference type="InterPro" id="IPR046461">
    <property type="entry name" value="TerL_ATPase"/>
</dbReference>
<dbReference type="InterPro" id="IPR046462">
    <property type="entry name" value="TerL_nuclease"/>
</dbReference>
<dbReference type="PANTHER" id="PTHR41287">
    <property type="match status" value="1"/>
</dbReference>
<evidence type="ECO:0000313" key="4">
    <source>
        <dbReference type="Proteomes" id="UP000035947"/>
    </source>
</evidence>
<evidence type="ECO:0000313" key="3">
    <source>
        <dbReference type="EMBL" id="KMO20378.1"/>
    </source>
</evidence>
<dbReference type="Pfam" id="PF20441">
    <property type="entry name" value="TerL_nuclease"/>
    <property type="match status" value="1"/>
</dbReference>